<dbReference type="Proteomes" id="UP000516013">
    <property type="component" value="Chromosome"/>
</dbReference>
<dbReference type="SMART" id="SM00487">
    <property type="entry name" value="DEXDc"/>
    <property type="match status" value="1"/>
</dbReference>
<protein>
    <submittedName>
        <fullName evidence="5">Helicase</fullName>
    </submittedName>
</protein>
<dbReference type="InterPro" id="IPR027417">
    <property type="entry name" value="P-loop_NTPase"/>
</dbReference>
<dbReference type="PANTHER" id="PTHR45766:SF6">
    <property type="entry name" value="SWI_SNF-RELATED MATRIX-ASSOCIATED ACTIN-DEPENDENT REGULATOR OF CHROMATIN SUBFAMILY A-LIKE PROTEIN 1"/>
    <property type="match status" value="1"/>
</dbReference>
<evidence type="ECO:0000313" key="6">
    <source>
        <dbReference type="Proteomes" id="UP000516013"/>
    </source>
</evidence>
<dbReference type="EMBL" id="CP060822">
    <property type="protein sequence ID" value="QNP29764.1"/>
    <property type="molecule type" value="Genomic_DNA"/>
</dbReference>
<dbReference type="PROSITE" id="PS51192">
    <property type="entry name" value="HELICASE_ATP_BIND_1"/>
    <property type="match status" value="1"/>
</dbReference>
<feature type="domain" description="Helicase ATP-binding" evidence="3">
    <location>
        <begin position="507"/>
        <end position="661"/>
    </location>
</feature>
<keyword evidence="6" id="KW-1185">Reference proteome</keyword>
<dbReference type="Gene3D" id="3.40.50.300">
    <property type="entry name" value="P-loop containing nucleotide triphosphate hydrolases"/>
    <property type="match status" value="1"/>
</dbReference>
<feature type="domain" description="Helicase C-terminal" evidence="4">
    <location>
        <begin position="928"/>
        <end position="1126"/>
    </location>
</feature>
<gene>
    <name evidence="5" type="ORF">IAR63_01100</name>
</gene>
<dbReference type="InterPro" id="IPR013783">
    <property type="entry name" value="Ig-like_fold"/>
</dbReference>
<dbReference type="SMART" id="SM00490">
    <property type="entry name" value="HELICc"/>
    <property type="match status" value="1"/>
</dbReference>
<evidence type="ECO:0000256" key="2">
    <source>
        <dbReference type="SAM" id="MobiDB-lite"/>
    </source>
</evidence>
<dbReference type="GO" id="GO:0016787">
    <property type="term" value="F:hydrolase activity"/>
    <property type="evidence" value="ECO:0007669"/>
    <property type="project" value="UniProtKB-KW"/>
</dbReference>
<dbReference type="InterPro" id="IPR001650">
    <property type="entry name" value="Helicase_C-like"/>
</dbReference>
<dbReference type="InterPro" id="IPR038718">
    <property type="entry name" value="SNF2-like_sf"/>
</dbReference>
<dbReference type="RefSeq" id="WP_057178458.1">
    <property type="nucleotide sequence ID" value="NZ_CP060822.1"/>
</dbReference>
<dbReference type="SUPFAM" id="SSF52540">
    <property type="entry name" value="P-loop containing nucleoside triphosphate hydrolases"/>
    <property type="match status" value="2"/>
</dbReference>
<keyword evidence="1" id="KW-0378">Hydrolase</keyword>
<dbReference type="PANTHER" id="PTHR45766">
    <property type="entry name" value="DNA ANNEALING HELICASE AND ENDONUCLEASE ZRANB3 FAMILY MEMBER"/>
    <property type="match status" value="1"/>
</dbReference>
<dbReference type="GO" id="GO:0004386">
    <property type="term" value="F:helicase activity"/>
    <property type="evidence" value="ECO:0007669"/>
    <property type="project" value="UniProtKB-KW"/>
</dbReference>
<dbReference type="InterPro" id="IPR049730">
    <property type="entry name" value="SNF2/RAD54-like_C"/>
</dbReference>
<evidence type="ECO:0000256" key="1">
    <source>
        <dbReference type="ARBA" id="ARBA00022801"/>
    </source>
</evidence>
<organism evidence="5 6">
    <name type="scientific">Cylindrospermopsis curvispora GIHE-G1</name>
    <dbReference type="NCBI Taxonomy" id="2666332"/>
    <lineage>
        <taxon>Bacteria</taxon>
        <taxon>Bacillati</taxon>
        <taxon>Cyanobacteriota</taxon>
        <taxon>Cyanophyceae</taxon>
        <taxon>Nostocales</taxon>
        <taxon>Aphanizomenonaceae</taxon>
        <taxon>Cylindrospermopsis</taxon>
    </lineage>
</organism>
<dbReference type="Pfam" id="PF00271">
    <property type="entry name" value="Helicase_C"/>
    <property type="match status" value="1"/>
</dbReference>
<proteinExistence type="predicted"/>
<dbReference type="CDD" id="cd18793">
    <property type="entry name" value="SF2_C_SNF"/>
    <property type="match status" value="1"/>
</dbReference>
<feature type="region of interest" description="Disordered" evidence="2">
    <location>
        <begin position="851"/>
        <end position="872"/>
    </location>
</feature>
<name>A0A7H0F148_9CYAN</name>
<feature type="compositionally biased region" description="Acidic residues" evidence="2">
    <location>
        <begin position="851"/>
        <end position="864"/>
    </location>
</feature>
<dbReference type="CDD" id="cd00603">
    <property type="entry name" value="IPT_PCSR"/>
    <property type="match status" value="1"/>
</dbReference>
<sequence length="1419" mass="164800">MLDTFIQELIRKQRPYYIIQGTPIKGLENQYWLVFKHRDADNLLHKVVKFLGASKKQTTYKLLRIDQKAAKVFTYTPIKQNDLPSTSLLRTSKLDIIEKFLDVENVTKEKALLTGSFREISGRQRRFNLPNDLDKYHQFFSKVLERSQIYRRSTAYFDSGILKLYEEPLAAIIQAEGRIRLLMDWQGFTKKSDVQELEKLHDSNYRTQFIQRTLQEFLRNLKDRELDHTEILAELVRLGFMVIKLVKMESERAIYHKKTGILSDSLGYHIQHDGSDNFTRAAYSRNAESITFLYSWDELDTETILENIRQFDREWEREDIAFDISLEFLQEVLAEKERRSQLKTPVIDSITPDTVPSGKTTNVEITGQNLDRVEEIQIVDNDLVQVTINSKEPERIFGQITINTNHPPTVLKEFKVRTTEQSYEIAPKKPPVVTNSPEIPEFAEIEGFKRAVEMILAGNHGTPSDFLYWLARQKPQQFQVERSDLLDELLNNSTLFEHQKSGAQHCLRVMKNFGVAVCADAVGLGKTRLAATVARLYRQQNAQAKIAIIAAKKLHPNWERELGELGLFQSRDYEPYNKNLMSRKGGFIENFGRFGGPDLVIIDEAHEGIRNYRNRIHKTCLEIQEQDRKTGKQRHFLLLTATPWNNRREDIYNILSPFISRPEGFNDLKFPPEVTHWFQNRESGVENFTDNTELFRRTYRELFLQRTRQMLREATPDLNLYAKRVAEWLPVKFEDGTELALNQIFTQFETSLYIPFADPIRYLTSNVEQRSLLSNQRRFFLQRAESSMYALGRTIGSFGYRIEQMQKRLESVSSDAEGLKEFLLVHYNFNSDRKDNSEKFLDHYLDHYEDEDYEEEEEEEENEANQEQNRQQLRRSIDTLTGNLQNDPDNAQKIYNRMLDDCEKDLQQLDEIHALLKNEFLVDHKKQQVTQKVRELVKLGHKVLLISTFSDTVIDYYHYMTRDSAIAAKGIGMLIGSTKLYYPDNSDKPQRVSPAYVVQPKQGRVVSNRQSIFRLFAPHATCKSPEELPKPEEEIRVLIGSETLSVGQNLQDADYLINIDLPWNPMILEQRIGRIDRPKQHKTEHIYIYYANSESQLLRQASRLTNLHKKLVGELAQLDGKITNIEDHPPIPTISSVNKLGSSIYGDTLFDDEILPGYVDFIQSLIKARKMEQGNLQEDAYKKQETNRDVYTQNEILHSEELSELLKKMGDDYQPNPIALGRINEPNQPTGLVALTVRYFGPNGEPIKNKQETLFWNNITREKDGYGLAIATAIKTPAANNVFSSKYLISLAESIYDELVKLKEQRSAELEEPETLENINITSERITKIQRRLNKLDRFPGNLDRVMVKSTLKKLNSWKEGKSVQKLLKEYTDGDKSNLDDEKFIIQLVEDTDRLNLILDEGIKPTSMQISLTAFLLRG</sequence>
<dbReference type="InterPro" id="IPR014001">
    <property type="entry name" value="Helicase_ATP-bd"/>
</dbReference>
<keyword evidence="5" id="KW-0067">ATP-binding</keyword>
<dbReference type="KEGG" id="ccur:IAR63_01100"/>
<evidence type="ECO:0000259" key="3">
    <source>
        <dbReference type="PROSITE" id="PS51192"/>
    </source>
</evidence>
<dbReference type="PROSITE" id="PS51194">
    <property type="entry name" value="HELICASE_CTER"/>
    <property type="match status" value="1"/>
</dbReference>
<dbReference type="Gene3D" id="2.60.40.10">
    <property type="entry name" value="Immunoglobulins"/>
    <property type="match status" value="1"/>
</dbReference>
<evidence type="ECO:0000313" key="5">
    <source>
        <dbReference type="EMBL" id="QNP29764.1"/>
    </source>
</evidence>
<dbReference type="Gene3D" id="3.40.50.10810">
    <property type="entry name" value="Tandem AAA-ATPase domain"/>
    <property type="match status" value="2"/>
</dbReference>
<reference evidence="5 6" key="1">
    <citation type="submission" date="2020-08" db="EMBL/GenBank/DDBJ databases">
        <title>Complete genome sequence of Raphidiopsis curvispora isolated from drinking water reservoir in South Korea.</title>
        <authorList>
            <person name="Jeong J."/>
        </authorList>
    </citation>
    <scope>NUCLEOTIDE SEQUENCE [LARGE SCALE GENOMIC DNA]</scope>
    <source>
        <strain evidence="5 6">GIHE-G1</strain>
    </source>
</reference>
<evidence type="ECO:0000259" key="4">
    <source>
        <dbReference type="PROSITE" id="PS51194"/>
    </source>
</evidence>
<accession>A0A7H0F148</accession>
<keyword evidence="5" id="KW-0347">Helicase</keyword>
<keyword evidence="5" id="KW-0547">Nucleotide-binding</keyword>